<dbReference type="PANTHER" id="PTHR12786:SF1">
    <property type="entry name" value="SPLICING REGULATOR SDE2"/>
    <property type="match status" value="1"/>
</dbReference>
<evidence type="ECO:0000256" key="3">
    <source>
        <dbReference type="ARBA" id="ARBA00023187"/>
    </source>
</evidence>
<sequence>MEAVLALGPCVTVAVSGVTAAGVRFCRAAFVQPQRGLVQAKHMKMARVITNTTAGMVLGMERLKSELQARGSKCGGTLQERAARLFLLKTTPCVTVAVSGVTAAGVGFCHAAFVRPQRGLGQAKHMKMARVITHTTAGMVPLEAIQY</sequence>
<evidence type="ECO:0000256" key="4">
    <source>
        <dbReference type="ARBA" id="ARBA00023242"/>
    </source>
</evidence>
<keyword evidence="3" id="KW-0508">mRNA splicing</keyword>
<comment type="caution">
    <text evidence="6">The sequence shown here is derived from an EMBL/GenBank/DDBJ whole genome shotgun (WGS) entry which is preliminary data.</text>
</comment>
<protein>
    <recommendedName>
        <fullName evidence="5">SDE2/SF3A3 SAP domain-containing protein</fullName>
    </recommendedName>
</protein>
<name>A0AA88S887_9ASTE</name>
<evidence type="ECO:0000313" key="7">
    <source>
        <dbReference type="Proteomes" id="UP001187471"/>
    </source>
</evidence>
<dbReference type="Proteomes" id="UP001187471">
    <property type="component" value="Unassembled WGS sequence"/>
</dbReference>
<evidence type="ECO:0000256" key="2">
    <source>
        <dbReference type="ARBA" id="ARBA00022664"/>
    </source>
</evidence>
<gene>
    <name evidence="6" type="ORF">RJ640_003978</name>
</gene>
<comment type="subcellular location">
    <subcellularLocation>
        <location evidence="1">Nucleus</location>
    </subcellularLocation>
</comment>
<accession>A0AA88S887</accession>
<reference evidence="6" key="1">
    <citation type="submission" date="2022-12" db="EMBL/GenBank/DDBJ databases">
        <title>Draft genome assemblies for two species of Escallonia (Escalloniales).</title>
        <authorList>
            <person name="Chanderbali A."/>
            <person name="Dervinis C."/>
            <person name="Anghel I."/>
            <person name="Soltis D."/>
            <person name="Soltis P."/>
            <person name="Zapata F."/>
        </authorList>
    </citation>
    <scope>NUCLEOTIDE SEQUENCE</scope>
    <source>
        <strain evidence="6">UCBG92.1500</strain>
        <tissue evidence="6">Leaf</tissue>
    </source>
</reference>
<keyword evidence="2" id="KW-0507">mRNA processing</keyword>
<evidence type="ECO:0000256" key="1">
    <source>
        <dbReference type="ARBA" id="ARBA00004123"/>
    </source>
</evidence>
<dbReference type="EMBL" id="JAVXUO010000265">
    <property type="protein sequence ID" value="KAK2993866.1"/>
    <property type="molecule type" value="Genomic_DNA"/>
</dbReference>
<dbReference type="GO" id="GO:0008380">
    <property type="term" value="P:RNA splicing"/>
    <property type="evidence" value="ECO:0007669"/>
    <property type="project" value="UniProtKB-KW"/>
</dbReference>
<dbReference type="AlphaFoldDB" id="A0AA88S887"/>
<dbReference type="InterPro" id="IPR025086">
    <property type="entry name" value="SDE2/SF3A3_SAP"/>
</dbReference>
<keyword evidence="7" id="KW-1185">Reference proteome</keyword>
<dbReference type="GO" id="GO:0005634">
    <property type="term" value="C:nucleus"/>
    <property type="evidence" value="ECO:0007669"/>
    <property type="project" value="UniProtKB-SubCell"/>
</dbReference>
<dbReference type="Pfam" id="PF13297">
    <property type="entry name" value="SDE2_2C"/>
    <property type="match status" value="1"/>
</dbReference>
<keyword evidence="4" id="KW-0539">Nucleus</keyword>
<proteinExistence type="predicted"/>
<organism evidence="6 7">
    <name type="scientific">Escallonia rubra</name>
    <dbReference type="NCBI Taxonomy" id="112253"/>
    <lineage>
        <taxon>Eukaryota</taxon>
        <taxon>Viridiplantae</taxon>
        <taxon>Streptophyta</taxon>
        <taxon>Embryophyta</taxon>
        <taxon>Tracheophyta</taxon>
        <taxon>Spermatophyta</taxon>
        <taxon>Magnoliopsida</taxon>
        <taxon>eudicotyledons</taxon>
        <taxon>Gunneridae</taxon>
        <taxon>Pentapetalae</taxon>
        <taxon>asterids</taxon>
        <taxon>campanulids</taxon>
        <taxon>Escalloniales</taxon>
        <taxon>Escalloniaceae</taxon>
        <taxon>Escallonia</taxon>
    </lineage>
</organism>
<evidence type="ECO:0000313" key="6">
    <source>
        <dbReference type="EMBL" id="KAK2993866.1"/>
    </source>
</evidence>
<evidence type="ECO:0000259" key="5">
    <source>
        <dbReference type="Pfam" id="PF13297"/>
    </source>
</evidence>
<dbReference type="InterPro" id="IPR051421">
    <property type="entry name" value="RNA_Proc_DNA_Dmg_Regulator"/>
</dbReference>
<feature type="domain" description="SDE2/SF3A3 SAP" evidence="5">
    <location>
        <begin position="56"/>
        <end position="92"/>
    </location>
</feature>
<dbReference type="PANTHER" id="PTHR12786">
    <property type="entry name" value="SPLICING FACTOR SF3A-RELATED"/>
    <property type="match status" value="1"/>
</dbReference>
<dbReference type="GO" id="GO:0006397">
    <property type="term" value="P:mRNA processing"/>
    <property type="evidence" value="ECO:0007669"/>
    <property type="project" value="UniProtKB-KW"/>
</dbReference>